<evidence type="ECO:0000256" key="7">
    <source>
        <dbReference type="ARBA" id="ARBA00022801"/>
    </source>
</evidence>
<dbReference type="AlphaFoldDB" id="A0A6J2KGC0"/>
<evidence type="ECO:0000256" key="3">
    <source>
        <dbReference type="ARBA" id="ARBA00012180"/>
    </source>
</evidence>
<dbReference type="InterPro" id="IPR036397">
    <property type="entry name" value="RNaseH_sf"/>
</dbReference>
<keyword evidence="7" id="KW-0378">Hydrolase</keyword>
<dbReference type="Pfam" id="PF00075">
    <property type="entry name" value="RNase_H"/>
    <property type="match status" value="1"/>
</dbReference>
<evidence type="ECO:0000259" key="8">
    <source>
        <dbReference type="PROSITE" id="PS50879"/>
    </source>
</evidence>
<reference evidence="10" key="1">
    <citation type="submission" date="2025-08" db="UniProtKB">
        <authorList>
            <consortium name="RefSeq"/>
        </authorList>
    </citation>
    <scope>IDENTIFICATION</scope>
    <source>
        <tissue evidence="10">Silk gland</tissue>
    </source>
</reference>
<protein>
    <recommendedName>
        <fullName evidence="3">ribonuclease H</fullName>
        <ecNumber evidence="3">3.1.26.4</ecNumber>
    </recommendedName>
</protein>
<proteinExistence type="inferred from homology"/>
<dbReference type="RefSeq" id="XP_028039987.1">
    <property type="nucleotide sequence ID" value="XM_028184186.1"/>
</dbReference>
<dbReference type="GO" id="GO:0043137">
    <property type="term" value="P:DNA replication, removal of RNA primer"/>
    <property type="evidence" value="ECO:0007669"/>
    <property type="project" value="TreeGrafter"/>
</dbReference>
<organism evidence="9 10">
    <name type="scientific">Bombyx mandarina</name>
    <name type="common">Wild silk moth</name>
    <name type="synonym">Wild silkworm</name>
    <dbReference type="NCBI Taxonomy" id="7092"/>
    <lineage>
        <taxon>Eukaryota</taxon>
        <taxon>Metazoa</taxon>
        <taxon>Ecdysozoa</taxon>
        <taxon>Arthropoda</taxon>
        <taxon>Hexapoda</taxon>
        <taxon>Insecta</taxon>
        <taxon>Pterygota</taxon>
        <taxon>Neoptera</taxon>
        <taxon>Endopterygota</taxon>
        <taxon>Lepidoptera</taxon>
        <taxon>Glossata</taxon>
        <taxon>Ditrysia</taxon>
        <taxon>Bombycoidea</taxon>
        <taxon>Bombycidae</taxon>
        <taxon>Bombycinae</taxon>
        <taxon>Bombyx</taxon>
    </lineage>
</organism>
<dbReference type="OrthoDB" id="411871at2759"/>
<evidence type="ECO:0000256" key="4">
    <source>
        <dbReference type="ARBA" id="ARBA00022722"/>
    </source>
</evidence>
<dbReference type="InterPro" id="IPR012337">
    <property type="entry name" value="RNaseH-like_sf"/>
</dbReference>
<dbReference type="PROSITE" id="PS50879">
    <property type="entry name" value="RNASE_H_1"/>
    <property type="match status" value="1"/>
</dbReference>
<dbReference type="GO" id="GO:0046872">
    <property type="term" value="F:metal ion binding"/>
    <property type="evidence" value="ECO:0007669"/>
    <property type="project" value="UniProtKB-KW"/>
</dbReference>
<keyword evidence="4" id="KW-0540">Nuclease</keyword>
<keyword evidence="6" id="KW-0255">Endonuclease</keyword>
<dbReference type="GO" id="GO:0003676">
    <property type="term" value="F:nucleic acid binding"/>
    <property type="evidence" value="ECO:0007669"/>
    <property type="project" value="InterPro"/>
</dbReference>
<evidence type="ECO:0000256" key="2">
    <source>
        <dbReference type="ARBA" id="ARBA00005300"/>
    </source>
</evidence>
<keyword evidence="9" id="KW-1185">Reference proteome</keyword>
<evidence type="ECO:0000256" key="6">
    <source>
        <dbReference type="ARBA" id="ARBA00022759"/>
    </source>
</evidence>
<dbReference type="InterPro" id="IPR002156">
    <property type="entry name" value="RNaseH_domain"/>
</dbReference>
<feature type="domain" description="RNase H type-1" evidence="8">
    <location>
        <begin position="284"/>
        <end position="418"/>
    </location>
</feature>
<dbReference type="PANTHER" id="PTHR10642">
    <property type="entry name" value="RIBONUCLEASE H1"/>
    <property type="match status" value="1"/>
</dbReference>
<evidence type="ECO:0000256" key="5">
    <source>
        <dbReference type="ARBA" id="ARBA00022723"/>
    </source>
</evidence>
<name>A0A6J2KGC0_BOMMA</name>
<sequence>MTNNDRRVSIGVSGAAPVRIWVNSVANIPEIARPRPATHAHEAFMRPDFEASIAGAPTVKTTSTTSLKTIGLIPTLYYISGGGIHLQHSNLSSNAIDKETGGISVSTVEEIKILGLTVDCGLTFNAHIANVCRKALGVYKQLSKAARVNWGLHPEIIKIIYKATVERIIAYAASAVAPATHKVRTKKKELNTVQRLFAQKKICKGYRTVSLSAALVLAGMLPLDIRIRENSALYEARRKEKFRHLPEDRQVERKAPYTARPHPSEDHQIPVAHITSEEEVAAQVDGAVQIYTDGSKIEGKVGASISIWIDRAETTAKKKKKIKLSSYCTVYQAELLTLSKAAEVAASGTSIKYAIMSDSLAIDTIVNSELLHPLAMEARRYLRQARLGGKSVTLHWVKAHIGIQGNERADALAKEAALTSRGRTEEHYDRYPVSFVKGSSQGVPIFTCLY</sequence>
<keyword evidence="5" id="KW-0479">Metal-binding</keyword>
<accession>A0A6J2KGC0</accession>
<dbReference type="SUPFAM" id="SSF53098">
    <property type="entry name" value="Ribonuclease H-like"/>
    <property type="match status" value="1"/>
</dbReference>
<dbReference type="Gene3D" id="3.30.420.10">
    <property type="entry name" value="Ribonuclease H-like superfamily/Ribonuclease H"/>
    <property type="match status" value="1"/>
</dbReference>
<dbReference type="PANTHER" id="PTHR10642:SF26">
    <property type="entry name" value="RIBONUCLEASE H1"/>
    <property type="match status" value="1"/>
</dbReference>
<dbReference type="GO" id="GO:0004523">
    <property type="term" value="F:RNA-DNA hybrid ribonuclease activity"/>
    <property type="evidence" value="ECO:0007669"/>
    <property type="project" value="UniProtKB-EC"/>
</dbReference>
<dbReference type="KEGG" id="bman:114250357"/>
<dbReference type="Proteomes" id="UP000504629">
    <property type="component" value="Unplaced"/>
</dbReference>
<evidence type="ECO:0000313" key="10">
    <source>
        <dbReference type="RefSeq" id="XP_028039987.1"/>
    </source>
</evidence>
<dbReference type="EC" id="3.1.26.4" evidence="3"/>
<evidence type="ECO:0000313" key="9">
    <source>
        <dbReference type="Proteomes" id="UP000504629"/>
    </source>
</evidence>
<dbReference type="CDD" id="cd09276">
    <property type="entry name" value="Rnase_HI_RT_non_LTR"/>
    <property type="match status" value="1"/>
</dbReference>
<dbReference type="InterPro" id="IPR050092">
    <property type="entry name" value="RNase_H"/>
</dbReference>
<comment type="catalytic activity">
    <reaction evidence="1">
        <text>Endonucleolytic cleavage to 5'-phosphomonoester.</text>
        <dbReference type="EC" id="3.1.26.4"/>
    </reaction>
</comment>
<dbReference type="GeneID" id="114250357"/>
<evidence type="ECO:0000256" key="1">
    <source>
        <dbReference type="ARBA" id="ARBA00000077"/>
    </source>
</evidence>
<gene>
    <name evidence="10" type="primary">LOC114250357</name>
</gene>
<comment type="similarity">
    <text evidence="2">Belongs to the RNase H family.</text>
</comment>